<evidence type="ECO:0000256" key="2">
    <source>
        <dbReference type="SAM" id="Coils"/>
    </source>
</evidence>
<organism evidence="3 4">
    <name type="scientific">Azotobacter beijerinckii</name>
    <dbReference type="NCBI Taxonomy" id="170623"/>
    <lineage>
        <taxon>Bacteria</taxon>
        <taxon>Pseudomonadati</taxon>
        <taxon>Pseudomonadota</taxon>
        <taxon>Gammaproteobacteria</taxon>
        <taxon>Pseudomonadales</taxon>
        <taxon>Pseudomonadaceae</taxon>
        <taxon>Azotobacter</taxon>
    </lineage>
</organism>
<dbReference type="SUPFAM" id="SSF46785">
    <property type="entry name" value="Winged helix' DNA-binding domain"/>
    <property type="match status" value="2"/>
</dbReference>
<name>A0A1H6RRS9_9GAMM</name>
<dbReference type="Gene3D" id="1.10.10.10">
    <property type="entry name" value="Winged helix-like DNA-binding domain superfamily/Winged helix DNA-binding domain"/>
    <property type="match status" value="2"/>
</dbReference>
<dbReference type="OrthoDB" id="9784785at2"/>
<feature type="coiled-coil region" evidence="2">
    <location>
        <begin position="188"/>
        <end position="215"/>
    </location>
</feature>
<reference evidence="3 4" key="1">
    <citation type="submission" date="2016-10" db="EMBL/GenBank/DDBJ databases">
        <authorList>
            <person name="de Groot N.N."/>
        </authorList>
    </citation>
    <scope>NUCLEOTIDE SEQUENCE [LARGE SCALE GENOMIC DNA]</scope>
    <source>
        <strain evidence="3 4">DSM 373</strain>
    </source>
</reference>
<evidence type="ECO:0000313" key="3">
    <source>
        <dbReference type="EMBL" id="SEI56164.1"/>
    </source>
</evidence>
<dbReference type="RefSeq" id="WP_090730241.1">
    <property type="nucleotide sequence ID" value="NZ_FNYQ01000009.1"/>
</dbReference>
<dbReference type="HAMAP" id="MF_01584">
    <property type="entry name" value="UPF0502"/>
    <property type="match status" value="1"/>
</dbReference>
<gene>
    <name evidence="3" type="ORF">SAMN04244572_00852</name>
</gene>
<proteinExistence type="inferred from homology"/>
<dbReference type="PANTHER" id="PTHR38768">
    <property type="entry name" value="UPF0502 PROTEIN YCEH"/>
    <property type="match status" value="1"/>
</dbReference>
<dbReference type="Pfam" id="PF04337">
    <property type="entry name" value="DUF480"/>
    <property type="match status" value="1"/>
</dbReference>
<evidence type="ECO:0000313" key="4">
    <source>
        <dbReference type="Proteomes" id="UP000199250"/>
    </source>
</evidence>
<dbReference type="InterPro" id="IPR007432">
    <property type="entry name" value="DUF480"/>
</dbReference>
<dbReference type="EMBL" id="FNYQ01000009">
    <property type="protein sequence ID" value="SEI56164.1"/>
    <property type="molecule type" value="Genomic_DNA"/>
</dbReference>
<dbReference type="Proteomes" id="UP000199250">
    <property type="component" value="Unassembled WGS sequence"/>
</dbReference>
<dbReference type="InterPro" id="IPR036390">
    <property type="entry name" value="WH_DNA-bd_sf"/>
</dbReference>
<dbReference type="PANTHER" id="PTHR38768:SF1">
    <property type="entry name" value="UPF0502 PROTEIN YCEH"/>
    <property type="match status" value="1"/>
</dbReference>
<keyword evidence="2" id="KW-0175">Coiled coil</keyword>
<dbReference type="AlphaFoldDB" id="A0A1H6RRS9"/>
<accession>A0A1H6RRS9</accession>
<comment type="similarity">
    <text evidence="1">Belongs to the UPF0502 family.</text>
</comment>
<sequence length="223" mass="24771">MSDQPGTPRAREPLNAVEVRILGCLIEKQATTPESYPLTLNALVLACNQKTSREPLMNLSPGQVGQSLRQLEGRALLQLVMGSRADRWEHRLDKALQLTPPQLVLIGLLLLRGPQTVNELLTRSARLHDFDDGEDLQHQLERLIGRELVCRVPRQPGQREERYMHLLGTPEDLEELLAVRATHTAGNEGTANARIEALEARIAELEERLAKLEGGAVGGKPRD</sequence>
<evidence type="ECO:0000256" key="1">
    <source>
        <dbReference type="HAMAP-Rule" id="MF_01584"/>
    </source>
</evidence>
<protein>
    <submittedName>
        <fullName evidence="3">Uncharacterized protein</fullName>
    </submittedName>
</protein>
<dbReference type="InterPro" id="IPR036388">
    <property type="entry name" value="WH-like_DNA-bd_sf"/>
</dbReference>